<sequence>MPGVTVKGVNQWESGALPAFLKRSRKLNGPEWVDPVKLAKHTKPTPCDENWVFCSTAAGPPGPRWGPLHH</sequence>
<dbReference type="InterPro" id="IPR036390">
    <property type="entry name" value="WH_DNA-bd_sf"/>
</dbReference>
<reference evidence="1" key="2">
    <citation type="submission" date="2025-08" db="UniProtKB">
        <authorList>
            <consortium name="Ensembl"/>
        </authorList>
    </citation>
    <scope>IDENTIFICATION</scope>
</reference>
<evidence type="ECO:0000313" key="1">
    <source>
        <dbReference type="Ensembl" id="ENSSSCP00070049505.1"/>
    </source>
</evidence>
<name>A0A4X1W5T2_PIG</name>
<protein>
    <submittedName>
        <fullName evidence="1">Uncharacterized protein</fullName>
    </submittedName>
</protein>
<organism evidence="1 2">
    <name type="scientific">Sus scrofa</name>
    <name type="common">Pig</name>
    <dbReference type="NCBI Taxonomy" id="9823"/>
    <lineage>
        <taxon>Eukaryota</taxon>
        <taxon>Metazoa</taxon>
        <taxon>Chordata</taxon>
        <taxon>Craniata</taxon>
        <taxon>Vertebrata</taxon>
        <taxon>Euteleostomi</taxon>
        <taxon>Mammalia</taxon>
        <taxon>Eutheria</taxon>
        <taxon>Laurasiatheria</taxon>
        <taxon>Artiodactyla</taxon>
        <taxon>Suina</taxon>
        <taxon>Suidae</taxon>
        <taxon>Sus</taxon>
    </lineage>
</organism>
<dbReference type="Gene3D" id="1.10.10.10">
    <property type="entry name" value="Winged helix-like DNA-binding domain superfamily/Winged helix DNA-binding domain"/>
    <property type="match status" value="1"/>
</dbReference>
<dbReference type="AlphaFoldDB" id="A0A4X1W5T2"/>
<accession>A0A4X1W5T2</accession>
<reference evidence="1 2" key="1">
    <citation type="submission" date="2017-08" db="EMBL/GenBank/DDBJ databases">
        <title>USMARCv1.0.</title>
        <authorList>
            <person name="Hannum G.I."/>
            <person name="Koren S."/>
            <person name="Schroeder S.G."/>
            <person name="Chin S.C."/>
            <person name="Nonneman D.J."/>
            <person name="Becker S.A."/>
            <person name="Rosen B.D."/>
            <person name="Bickhart D.M."/>
            <person name="Putnam N.H."/>
            <person name="Green R.E."/>
            <person name="Tuggle C.K."/>
            <person name="Liu H."/>
            <person name="Rohrer G.A."/>
            <person name="Warr A."/>
            <person name="Hall R."/>
            <person name="Kim K."/>
            <person name="Hume D.A."/>
            <person name="Talbot R."/>
            <person name="Chow W."/>
            <person name="Howe K."/>
            <person name="Schwartz A.S."/>
            <person name="Watson M."/>
            <person name="Archibald A.L."/>
            <person name="Phillippy A.M."/>
            <person name="Smith T.P.L."/>
        </authorList>
    </citation>
    <scope>NUCLEOTIDE SEQUENCE [LARGE SCALE GENOMIC DNA]</scope>
</reference>
<dbReference type="InterPro" id="IPR036388">
    <property type="entry name" value="WH-like_DNA-bd_sf"/>
</dbReference>
<dbReference type="Proteomes" id="UP000314985">
    <property type="component" value="Chromosome 3"/>
</dbReference>
<evidence type="ECO:0000313" key="2">
    <source>
        <dbReference type="Proteomes" id="UP000314985"/>
    </source>
</evidence>
<dbReference type="Ensembl" id="ENSSSCT00070058231.1">
    <property type="protein sequence ID" value="ENSSSCP00070049505.1"/>
    <property type="gene ID" value="ENSSSCG00070029036.1"/>
</dbReference>
<dbReference type="SUPFAM" id="SSF46785">
    <property type="entry name" value="Winged helix' DNA-binding domain"/>
    <property type="match status" value="1"/>
</dbReference>
<proteinExistence type="predicted"/>